<keyword evidence="2" id="KW-1185">Reference proteome</keyword>
<evidence type="ECO:0000313" key="1">
    <source>
        <dbReference type="EMBL" id="ATD61917.1"/>
    </source>
</evidence>
<organism evidence="1 2">
    <name type="scientific">Janthinobacterium svalbardensis</name>
    <dbReference type="NCBI Taxonomy" id="368607"/>
    <lineage>
        <taxon>Bacteria</taxon>
        <taxon>Pseudomonadati</taxon>
        <taxon>Pseudomonadota</taxon>
        <taxon>Betaproteobacteria</taxon>
        <taxon>Burkholderiales</taxon>
        <taxon>Oxalobacteraceae</taxon>
        <taxon>Janthinobacterium</taxon>
    </lineage>
</organism>
<accession>A0A290WYG6</accession>
<dbReference type="AlphaFoldDB" id="A0A290WYG6"/>
<gene>
    <name evidence="1" type="ORF">CNX70_18420</name>
</gene>
<dbReference type="KEGG" id="jsv:CNX70_18420"/>
<reference evidence="1 2" key="1">
    <citation type="submission" date="2017-09" db="EMBL/GenBank/DDBJ databases">
        <title>Complete genome sequence of Janthinobacterium svalbardensis PAMC 27463.</title>
        <authorList>
            <person name="Cho Y.-J."/>
            <person name="Cho A."/>
            <person name="Kim O.-S."/>
            <person name="Lee J.-I."/>
        </authorList>
    </citation>
    <scope>NUCLEOTIDE SEQUENCE [LARGE SCALE GENOMIC DNA]</scope>
    <source>
        <strain evidence="1 2">PAMC 27463</strain>
    </source>
</reference>
<evidence type="ECO:0000313" key="2">
    <source>
        <dbReference type="Proteomes" id="UP000218437"/>
    </source>
</evidence>
<dbReference type="Proteomes" id="UP000218437">
    <property type="component" value="Chromosome"/>
</dbReference>
<dbReference type="EMBL" id="CP023422">
    <property type="protein sequence ID" value="ATD61917.1"/>
    <property type="molecule type" value="Genomic_DNA"/>
</dbReference>
<name>A0A290WYG6_9BURK</name>
<dbReference type="RefSeq" id="WP_096235952.1">
    <property type="nucleotide sequence ID" value="NZ_CP023422.1"/>
</dbReference>
<protein>
    <submittedName>
        <fullName evidence="1">Uncharacterized protein</fullName>
    </submittedName>
</protein>
<sequence>MLTTSDLSNLVKLETEYNAAVENLSAARETANSADFRFRTTLEVCEHAINLQRALEKNRLLESEEAYTPVYRVLMIMQRETEASHRHADAVYQNAHKAAKKCFHALEEARKSATFGAP</sequence>
<proteinExistence type="predicted"/>